<dbReference type="SUPFAM" id="SSF52047">
    <property type="entry name" value="RNI-like"/>
    <property type="match status" value="1"/>
</dbReference>
<protein>
    <recommendedName>
        <fullName evidence="3">F-box domain-containing protein</fullName>
    </recommendedName>
</protein>
<dbReference type="Proteomes" id="UP000076738">
    <property type="component" value="Unassembled WGS sequence"/>
</dbReference>
<evidence type="ECO:0008006" key="3">
    <source>
        <dbReference type="Google" id="ProtNLM"/>
    </source>
</evidence>
<dbReference type="Gene3D" id="3.80.10.10">
    <property type="entry name" value="Ribonuclease Inhibitor"/>
    <property type="match status" value="1"/>
</dbReference>
<evidence type="ECO:0000313" key="2">
    <source>
        <dbReference type="Proteomes" id="UP000076738"/>
    </source>
</evidence>
<dbReference type="OrthoDB" id="3543113at2759"/>
<reference evidence="1 2" key="1">
    <citation type="journal article" date="2016" name="Mol. Biol. Evol.">
        <title>Comparative Genomics of Early-Diverging Mushroom-Forming Fungi Provides Insights into the Origins of Lignocellulose Decay Capabilities.</title>
        <authorList>
            <person name="Nagy L.G."/>
            <person name="Riley R."/>
            <person name="Tritt A."/>
            <person name="Adam C."/>
            <person name="Daum C."/>
            <person name="Floudas D."/>
            <person name="Sun H."/>
            <person name="Yadav J.S."/>
            <person name="Pangilinan J."/>
            <person name="Larsson K.H."/>
            <person name="Matsuura K."/>
            <person name="Barry K."/>
            <person name="Labutti K."/>
            <person name="Kuo R."/>
            <person name="Ohm R.A."/>
            <person name="Bhattacharya S.S."/>
            <person name="Shirouzu T."/>
            <person name="Yoshinaga Y."/>
            <person name="Martin F.M."/>
            <person name="Grigoriev I.V."/>
            <person name="Hibbett D.S."/>
        </authorList>
    </citation>
    <scope>NUCLEOTIDE SEQUENCE [LARGE SCALE GENOMIC DNA]</scope>
    <source>
        <strain evidence="1 2">TUFC12733</strain>
    </source>
</reference>
<dbReference type="AlphaFoldDB" id="A0A167H8V3"/>
<evidence type="ECO:0000313" key="1">
    <source>
        <dbReference type="EMBL" id="KZO91366.1"/>
    </source>
</evidence>
<gene>
    <name evidence="1" type="ORF">CALVIDRAFT_348335</name>
</gene>
<accession>A0A167H8V3</accession>
<proteinExistence type="predicted"/>
<sequence>MLTQVRRIVSDSLRSFRLVLDIRPAYIQLPYSEFTEATSQFLDLVIARAPQLTKLAVSMISIRPESFNDYLPTLVEGLPCIAEVDFRLAMRLDALTAMQSWICLQKLRIDLDLDGHGATLKEVISFPALKSLSISGWPWTLVSVFQMMQAPALREVAFPAVRPGARIEIYEELVTAVARSFPLLASFDMSAPTHVTGPQILSGRQHITVFNGLLQVRHLQHFGLRNTLHPFPSLLLDDQNLAQFATAWTSLRSLDLRMRYISSATFTLLGLLPLARHCRELHTLCIGFSMDEYLGDIDRYRNHGCPPAPALRAFELEGITNVGNYRRIVAEFIISLWPNAVLRPEETMPVSPSASSLAAFCEYCNARPRPMPQ</sequence>
<name>A0A167H8V3_CALVF</name>
<keyword evidence="2" id="KW-1185">Reference proteome</keyword>
<organism evidence="1 2">
    <name type="scientific">Calocera viscosa (strain TUFC12733)</name>
    <dbReference type="NCBI Taxonomy" id="1330018"/>
    <lineage>
        <taxon>Eukaryota</taxon>
        <taxon>Fungi</taxon>
        <taxon>Dikarya</taxon>
        <taxon>Basidiomycota</taxon>
        <taxon>Agaricomycotina</taxon>
        <taxon>Dacrymycetes</taxon>
        <taxon>Dacrymycetales</taxon>
        <taxon>Dacrymycetaceae</taxon>
        <taxon>Calocera</taxon>
    </lineage>
</organism>
<dbReference type="EMBL" id="KV417324">
    <property type="protein sequence ID" value="KZO91366.1"/>
    <property type="molecule type" value="Genomic_DNA"/>
</dbReference>
<dbReference type="InterPro" id="IPR032675">
    <property type="entry name" value="LRR_dom_sf"/>
</dbReference>